<evidence type="ECO:0000313" key="2">
    <source>
        <dbReference type="EMBL" id="TNN43391.1"/>
    </source>
</evidence>
<name>A0A4Z2FQX8_9TELE</name>
<organism evidence="2 3">
    <name type="scientific">Liparis tanakae</name>
    <name type="common">Tanaka's snailfish</name>
    <dbReference type="NCBI Taxonomy" id="230148"/>
    <lineage>
        <taxon>Eukaryota</taxon>
        <taxon>Metazoa</taxon>
        <taxon>Chordata</taxon>
        <taxon>Craniata</taxon>
        <taxon>Vertebrata</taxon>
        <taxon>Euteleostomi</taxon>
        <taxon>Actinopterygii</taxon>
        <taxon>Neopterygii</taxon>
        <taxon>Teleostei</taxon>
        <taxon>Neoteleostei</taxon>
        <taxon>Acanthomorphata</taxon>
        <taxon>Eupercaria</taxon>
        <taxon>Perciformes</taxon>
        <taxon>Cottioidei</taxon>
        <taxon>Cottales</taxon>
        <taxon>Liparidae</taxon>
        <taxon>Liparis</taxon>
    </lineage>
</organism>
<evidence type="ECO:0000313" key="3">
    <source>
        <dbReference type="Proteomes" id="UP000314294"/>
    </source>
</evidence>
<keyword evidence="3" id="KW-1185">Reference proteome</keyword>
<sequence length="114" mass="12119">MSHSPVACPRLNGSSIGHPDRAASVTPTRLLVDLAAPRETDFWLPVNGSVMCSGRLGDAAVWRTQMASAPPHGGTRVMVTAFYALNRNENLYGCGVRISDTPVTPPTATSIKRS</sequence>
<evidence type="ECO:0000256" key="1">
    <source>
        <dbReference type="SAM" id="MobiDB-lite"/>
    </source>
</evidence>
<protein>
    <submittedName>
        <fullName evidence="2">Uncharacterized protein</fullName>
    </submittedName>
</protein>
<comment type="caution">
    <text evidence="2">The sequence shown here is derived from an EMBL/GenBank/DDBJ whole genome shotgun (WGS) entry which is preliminary data.</text>
</comment>
<accession>A0A4Z2FQX8</accession>
<dbReference type="AlphaFoldDB" id="A0A4Z2FQX8"/>
<proteinExistence type="predicted"/>
<dbReference type="Proteomes" id="UP000314294">
    <property type="component" value="Unassembled WGS sequence"/>
</dbReference>
<feature type="region of interest" description="Disordered" evidence="1">
    <location>
        <begin position="1"/>
        <end position="20"/>
    </location>
</feature>
<reference evidence="2 3" key="1">
    <citation type="submission" date="2019-03" db="EMBL/GenBank/DDBJ databases">
        <title>First draft genome of Liparis tanakae, snailfish: a comprehensive survey of snailfish specific genes.</title>
        <authorList>
            <person name="Kim W."/>
            <person name="Song I."/>
            <person name="Jeong J.-H."/>
            <person name="Kim D."/>
            <person name="Kim S."/>
            <person name="Ryu S."/>
            <person name="Song J.Y."/>
            <person name="Lee S.K."/>
        </authorList>
    </citation>
    <scope>NUCLEOTIDE SEQUENCE [LARGE SCALE GENOMIC DNA]</scope>
    <source>
        <tissue evidence="2">Muscle</tissue>
    </source>
</reference>
<gene>
    <name evidence="2" type="ORF">EYF80_046405</name>
</gene>
<dbReference type="EMBL" id="SRLO01000968">
    <property type="protein sequence ID" value="TNN43391.1"/>
    <property type="molecule type" value="Genomic_DNA"/>
</dbReference>